<accession>F0XQL9</accession>
<evidence type="ECO:0000313" key="2">
    <source>
        <dbReference type="EMBL" id="EFX00031.1"/>
    </source>
</evidence>
<dbReference type="GO" id="GO:0016020">
    <property type="term" value="C:membrane"/>
    <property type="evidence" value="ECO:0007669"/>
    <property type="project" value="InterPro"/>
</dbReference>
<protein>
    <submittedName>
        <fullName evidence="2">Uncharacterized protein</fullName>
    </submittedName>
</protein>
<evidence type="ECO:0000313" key="3">
    <source>
        <dbReference type="Proteomes" id="UP000007796"/>
    </source>
</evidence>
<dbReference type="InParanoid" id="F0XQL9"/>
<evidence type="ECO:0000256" key="1">
    <source>
        <dbReference type="SAM" id="Phobius"/>
    </source>
</evidence>
<keyword evidence="1" id="KW-0472">Membrane</keyword>
<dbReference type="OrthoDB" id="3524679at2759"/>
<keyword evidence="1" id="KW-1133">Transmembrane helix</keyword>
<keyword evidence="1" id="KW-0812">Transmembrane</keyword>
<dbReference type="HOGENOM" id="CLU_1057889_0_0_1"/>
<dbReference type="EMBL" id="GL629807">
    <property type="protein sequence ID" value="EFX00031.1"/>
    <property type="molecule type" value="Genomic_DNA"/>
</dbReference>
<proteinExistence type="predicted"/>
<feature type="transmembrane region" description="Helical" evidence="1">
    <location>
        <begin position="133"/>
        <end position="157"/>
    </location>
</feature>
<dbReference type="Pfam" id="PF12351">
    <property type="entry name" value="Fig1"/>
    <property type="match status" value="1"/>
</dbReference>
<dbReference type="AlphaFoldDB" id="F0XQL9"/>
<feature type="transmembrane region" description="Helical" evidence="1">
    <location>
        <begin position="178"/>
        <end position="199"/>
    </location>
</feature>
<organism evidence="3">
    <name type="scientific">Grosmannia clavigera (strain kw1407 / UAMH 11150)</name>
    <name type="common">Blue stain fungus</name>
    <name type="synonym">Graphiocladiella clavigera</name>
    <dbReference type="NCBI Taxonomy" id="655863"/>
    <lineage>
        <taxon>Eukaryota</taxon>
        <taxon>Fungi</taxon>
        <taxon>Dikarya</taxon>
        <taxon>Ascomycota</taxon>
        <taxon>Pezizomycotina</taxon>
        <taxon>Sordariomycetes</taxon>
        <taxon>Sordariomycetidae</taxon>
        <taxon>Ophiostomatales</taxon>
        <taxon>Ophiostomataceae</taxon>
        <taxon>Leptographium</taxon>
    </lineage>
</organism>
<sequence>MIKFNMGLNRRMRQYFICLVAIIVVILYVLALTGCLGTSPGIPGIYLVRYFNNVTEAEVRVGLFGLCAGTAGNLTCAATIGHNGTVANTIASGYTLPGSAANTAAPSDLQAMLALATTMQGSTATGQTVVSAVFVPLIVGCVFFVTAVCALLAHGALNEPKFVEEDGACYESVHRTRAWQVVGVVTTYSVAASLAAAIATTAAGRALLFAGSALPGAALTAAQAASRDTIQAQTGTALPVLQWLVVTLTLMWHLLMTFVWRKM</sequence>
<gene>
    <name evidence="2" type="ORF">CMQ_348</name>
</gene>
<dbReference type="STRING" id="655863.F0XQL9"/>
<dbReference type="PROSITE" id="PS51257">
    <property type="entry name" value="PROKAR_LIPOPROTEIN"/>
    <property type="match status" value="1"/>
</dbReference>
<feature type="transmembrane region" description="Helical" evidence="1">
    <location>
        <begin position="240"/>
        <end position="260"/>
    </location>
</feature>
<name>F0XQL9_GROCL</name>
<dbReference type="InterPro" id="IPR033481">
    <property type="entry name" value="Dni1/Fig1"/>
</dbReference>
<dbReference type="eggNOG" id="ENOG502SZUP">
    <property type="taxonomic scope" value="Eukaryota"/>
</dbReference>
<dbReference type="RefSeq" id="XP_014169196.1">
    <property type="nucleotide sequence ID" value="XM_014313721.1"/>
</dbReference>
<reference evidence="2 3" key="1">
    <citation type="journal article" date="2011" name="Proc. Natl. Acad. Sci. U.S.A.">
        <title>Genome and transcriptome analyses of the mountain pine beetle-fungal symbiont Grosmannia clavigera, a lodgepole pine pathogen.</title>
        <authorList>
            <person name="DiGuistini S."/>
            <person name="Wang Y."/>
            <person name="Liao N.Y."/>
            <person name="Taylor G."/>
            <person name="Tanguay P."/>
            <person name="Feau N."/>
            <person name="Henrissat B."/>
            <person name="Chan S.K."/>
            <person name="Hesse-Orce U."/>
            <person name="Alamouti S.M."/>
            <person name="Tsui C.K.M."/>
            <person name="Docking R.T."/>
            <person name="Levasseur A."/>
            <person name="Haridas S."/>
            <person name="Robertson G."/>
            <person name="Birol I."/>
            <person name="Holt R.A."/>
            <person name="Marra M.A."/>
            <person name="Hamelin R.C."/>
            <person name="Hirst M."/>
            <person name="Jones S.J.M."/>
            <person name="Bohlmann J."/>
            <person name="Breuil C."/>
        </authorList>
    </citation>
    <scope>NUCLEOTIDE SEQUENCE [LARGE SCALE GENOMIC DNA]</scope>
    <source>
        <strain evidence="3">kw1407 / UAMH 11150</strain>
    </source>
</reference>
<dbReference type="Proteomes" id="UP000007796">
    <property type="component" value="Unassembled WGS sequence"/>
</dbReference>
<keyword evidence="3" id="KW-1185">Reference proteome</keyword>
<dbReference type="GeneID" id="25976584"/>